<sequence>MHRKTLIGLGSLTLSCFLSLAGAQNLKPEYIAQATEKTISVDGDISDWAGLPRYTIEMSNGFPSVPVGSKGYFQVAYDQNNLYLVGVFDQAKETVLAKLAEDAPEWWNDDVLEIYFEPNRTDKVPTSQHFAISPAGVRFKNYTATTEYQTASRIEDNRWIVEAAFPLGKGVFAQAGDGTAWNLKVGREHQKAGEYPLWPMGGDFNAETNYGILAFTKTQQDPQVLLSKYQVAQETATPIVSRVSDISSFATYYGKDAATISKLSNFDLAITQPGLSKEQLTALHENGTRVVAYLSIGELDPGSAWASEVKDSWVLGTNANWGSRFINASEAGWQDIMVREAGKLIAQGYDGVFLDTLDTADLYPQAAAGLVATVDKLRKTYPNAVIVQNRGFTLLKQTAELVDAVMFEGFSSAWDFNKKEYHAVQGDPNFVASFAKRGLVVLAQDYANPDDTATITNDYVRAREFGFIPYVANLMLDQLYIPEL</sequence>
<dbReference type="Pfam" id="PF06452">
    <property type="entry name" value="CBM9_1"/>
    <property type="match status" value="1"/>
</dbReference>
<organism evidence="4 5">
    <name type="scientific">Deinococcus roseus</name>
    <dbReference type="NCBI Taxonomy" id="392414"/>
    <lineage>
        <taxon>Bacteria</taxon>
        <taxon>Thermotogati</taxon>
        <taxon>Deinococcota</taxon>
        <taxon>Deinococci</taxon>
        <taxon>Deinococcales</taxon>
        <taxon>Deinococcaceae</taxon>
        <taxon>Deinococcus</taxon>
    </lineage>
</organism>
<dbReference type="SUPFAM" id="SSF51445">
    <property type="entry name" value="(Trans)glycosidases"/>
    <property type="match status" value="1"/>
</dbReference>
<dbReference type="Gene3D" id="3.20.20.70">
    <property type="entry name" value="Aldolase class I"/>
    <property type="match status" value="1"/>
</dbReference>
<accession>A0ABQ2CYD7</accession>
<proteinExistence type="predicted"/>
<comment type="caution">
    <text evidence="4">The sequence shown here is derived from an EMBL/GenBank/DDBJ whole genome shotgun (WGS) entry which is preliminary data.</text>
</comment>
<evidence type="ECO:0000313" key="5">
    <source>
        <dbReference type="Proteomes" id="UP000632222"/>
    </source>
</evidence>
<evidence type="ECO:0000256" key="1">
    <source>
        <dbReference type="SAM" id="SignalP"/>
    </source>
</evidence>
<feature type="chain" id="PRO_5045985979" description="Glycoside-hydrolase family GH114 TIM-barrel domain-containing protein" evidence="1">
    <location>
        <begin position="24"/>
        <end position="484"/>
    </location>
</feature>
<name>A0ABQ2CYD7_9DEIO</name>
<protein>
    <recommendedName>
        <fullName evidence="6">Glycoside-hydrolase family GH114 TIM-barrel domain-containing protein</fullName>
    </recommendedName>
</protein>
<evidence type="ECO:0008006" key="6">
    <source>
        <dbReference type="Google" id="ProtNLM"/>
    </source>
</evidence>
<gene>
    <name evidence="4" type="ORF">GCM10008938_13760</name>
</gene>
<keyword evidence="5" id="KW-1185">Reference proteome</keyword>
<feature type="domain" description="Glycoside-hydrolase family GH114 TIM-barrel" evidence="2">
    <location>
        <begin position="261"/>
        <end position="477"/>
    </location>
</feature>
<feature type="domain" description="Carbohydrate-binding" evidence="3">
    <location>
        <begin position="67"/>
        <end position="169"/>
    </location>
</feature>
<dbReference type="InterPro" id="IPR013785">
    <property type="entry name" value="Aldolase_TIM"/>
</dbReference>
<dbReference type="PANTHER" id="PTHR35882">
    <property type="entry name" value="PELA"/>
    <property type="match status" value="1"/>
</dbReference>
<dbReference type="PROSITE" id="PS51257">
    <property type="entry name" value="PROKAR_LIPOPROTEIN"/>
    <property type="match status" value="1"/>
</dbReference>
<evidence type="ECO:0000259" key="3">
    <source>
        <dbReference type="Pfam" id="PF06452"/>
    </source>
</evidence>
<dbReference type="EMBL" id="BMOD01000003">
    <property type="protein sequence ID" value="GGJ28925.1"/>
    <property type="molecule type" value="Genomic_DNA"/>
</dbReference>
<feature type="signal peptide" evidence="1">
    <location>
        <begin position="1"/>
        <end position="23"/>
    </location>
</feature>
<dbReference type="PANTHER" id="PTHR35882:SF2">
    <property type="entry name" value="PELA"/>
    <property type="match status" value="1"/>
</dbReference>
<keyword evidence="1" id="KW-0732">Signal</keyword>
<dbReference type="RefSeq" id="WP_189001711.1">
    <property type="nucleotide sequence ID" value="NZ_BMOD01000003.1"/>
</dbReference>
<dbReference type="InterPro" id="IPR010502">
    <property type="entry name" value="Carb-bd_dom_fam9"/>
</dbReference>
<evidence type="ECO:0000313" key="4">
    <source>
        <dbReference type="EMBL" id="GGJ28925.1"/>
    </source>
</evidence>
<dbReference type="SUPFAM" id="SSF49344">
    <property type="entry name" value="CBD9-like"/>
    <property type="match status" value="1"/>
</dbReference>
<dbReference type="Pfam" id="PF03537">
    <property type="entry name" value="Glyco_hydro_114"/>
    <property type="match status" value="1"/>
</dbReference>
<evidence type="ECO:0000259" key="2">
    <source>
        <dbReference type="Pfam" id="PF03537"/>
    </source>
</evidence>
<dbReference type="InterPro" id="IPR004352">
    <property type="entry name" value="GH114_TIM-barrel"/>
</dbReference>
<dbReference type="Proteomes" id="UP000632222">
    <property type="component" value="Unassembled WGS sequence"/>
</dbReference>
<reference evidence="5" key="1">
    <citation type="journal article" date="2019" name="Int. J. Syst. Evol. Microbiol.">
        <title>The Global Catalogue of Microorganisms (GCM) 10K type strain sequencing project: providing services to taxonomists for standard genome sequencing and annotation.</title>
        <authorList>
            <consortium name="The Broad Institute Genomics Platform"/>
            <consortium name="The Broad Institute Genome Sequencing Center for Infectious Disease"/>
            <person name="Wu L."/>
            <person name="Ma J."/>
        </authorList>
    </citation>
    <scope>NUCLEOTIDE SEQUENCE [LARGE SCALE GENOMIC DNA]</scope>
    <source>
        <strain evidence="5">JCM 14370</strain>
    </source>
</reference>
<dbReference type="Gene3D" id="2.60.40.1190">
    <property type="match status" value="1"/>
</dbReference>
<dbReference type="InterPro" id="IPR017853">
    <property type="entry name" value="GH"/>
</dbReference>